<dbReference type="PANTHER" id="PTHR43394:SF1">
    <property type="entry name" value="ATP-BINDING CASSETTE SUB-FAMILY B MEMBER 10, MITOCHONDRIAL"/>
    <property type="match status" value="1"/>
</dbReference>
<keyword evidence="3" id="KW-1003">Cell membrane</keyword>
<feature type="domain" description="ABC transporter" evidence="10">
    <location>
        <begin position="383"/>
        <end position="617"/>
    </location>
</feature>
<dbReference type="GO" id="GO:0005886">
    <property type="term" value="C:plasma membrane"/>
    <property type="evidence" value="ECO:0007669"/>
    <property type="project" value="UniProtKB-SubCell"/>
</dbReference>
<keyword evidence="5" id="KW-0547">Nucleotide-binding</keyword>
<sequence>MGGGHGPGRARAIQKPKDFKGTVKFVWGYLKQRKVLLFLAGAMVLINIAASLAGTSYLQPIIDNFLDPIYGNPTVAQRFAGLFRGIITLGCIYLVSVAASYLQSRLMVSVTQRSINTLRRDLFDHLQDLSVQYYDTHTHGEMMSRFSNDVDTLNDALSNSLTSLFSSAITLGGILGIMISKSWVLTILTLAMTPVMFFIAGRLMKVSSKFFIAQQSDLGSVNGYVEEMISGQKVVKVFCHEENAIEEFNQLNDRLCQTATTAQGYSGLMMPVMQNINNVNYALVAVIGGILSIFGSLSVGALVVFLQLTRQFARPINEASSQYNAVITAMAGAERIYEVMCEPAEKADPENAAQLIQQGRECYWQTYDQQGNPGEKIPVRGDVRFENVIFGYRPDKTILKNISLYAKPGQKIAFVGSTGAGKTTIINLLTRFYDISEGKITIDGLDIRNIKKDSLRHAMSVVLQDTHLFTGTVRENIRYGRLDATDDEVIQAAKLASAHSFICRLPHGYDTIIEGDGANLSQGQRQLLNIARAAVANAPILILDEATSSVDTRTERHIEHGLDRLMNGRTTFVIAHRLSTVRNSNAIMVMEQGEIIERGTHDDLLKEKGRYYQLYKGIVELD</sequence>
<dbReference type="SUPFAM" id="SSF90123">
    <property type="entry name" value="ABC transporter transmembrane region"/>
    <property type="match status" value="1"/>
</dbReference>
<feature type="transmembrane region" description="Helical" evidence="9">
    <location>
        <begin position="185"/>
        <end position="204"/>
    </location>
</feature>
<keyword evidence="13" id="KW-1185">Reference proteome</keyword>
<protein>
    <submittedName>
        <fullName evidence="12">ABC transporter ATP-binding protein</fullName>
    </submittedName>
</protein>
<evidence type="ECO:0000256" key="6">
    <source>
        <dbReference type="ARBA" id="ARBA00022840"/>
    </source>
</evidence>
<evidence type="ECO:0000256" key="8">
    <source>
        <dbReference type="ARBA" id="ARBA00023136"/>
    </source>
</evidence>
<feature type="domain" description="ABC transmembrane type-1" evidence="11">
    <location>
        <begin position="38"/>
        <end position="328"/>
    </location>
</feature>
<organism evidence="12 13">
    <name type="scientific">Youxingia wuxianensis</name>
    <dbReference type="NCBI Taxonomy" id="2763678"/>
    <lineage>
        <taxon>Bacteria</taxon>
        <taxon>Bacillati</taxon>
        <taxon>Bacillota</taxon>
        <taxon>Clostridia</taxon>
        <taxon>Eubacteriales</taxon>
        <taxon>Oscillospiraceae</taxon>
        <taxon>Youxingia</taxon>
    </lineage>
</organism>
<dbReference type="GO" id="GO:0016887">
    <property type="term" value="F:ATP hydrolysis activity"/>
    <property type="evidence" value="ECO:0007669"/>
    <property type="project" value="InterPro"/>
</dbReference>
<feature type="transmembrane region" description="Helical" evidence="9">
    <location>
        <begin position="79"/>
        <end position="102"/>
    </location>
</feature>
<dbReference type="GO" id="GO:0005524">
    <property type="term" value="F:ATP binding"/>
    <property type="evidence" value="ECO:0007669"/>
    <property type="project" value="UniProtKB-KW"/>
</dbReference>
<dbReference type="PROSITE" id="PS50893">
    <property type="entry name" value="ABC_TRANSPORTER_2"/>
    <property type="match status" value="1"/>
</dbReference>
<dbReference type="FunFam" id="3.40.50.300:FF:000287">
    <property type="entry name" value="Multidrug ABC transporter ATP-binding protein"/>
    <property type="match status" value="1"/>
</dbReference>
<dbReference type="InterPro" id="IPR003439">
    <property type="entry name" value="ABC_transporter-like_ATP-bd"/>
</dbReference>
<comment type="caution">
    <text evidence="12">The sequence shown here is derived from an EMBL/GenBank/DDBJ whole genome shotgun (WGS) entry which is preliminary data.</text>
</comment>
<keyword evidence="4 9" id="KW-0812">Transmembrane</keyword>
<dbReference type="InterPro" id="IPR017871">
    <property type="entry name" value="ABC_transporter-like_CS"/>
</dbReference>
<evidence type="ECO:0000256" key="5">
    <source>
        <dbReference type="ARBA" id="ARBA00022741"/>
    </source>
</evidence>
<keyword evidence="2" id="KW-0813">Transport</keyword>
<dbReference type="PANTHER" id="PTHR43394">
    <property type="entry name" value="ATP-DEPENDENT PERMEASE MDL1, MITOCHONDRIAL"/>
    <property type="match status" value="1"/>
</dbReference>
<dbReference type="Pfam" id="PF00005">
    <property type="entry name" value="ABC_tran"/>
    <property type="match status" value="1"/>
</dbReference>
<comment type="subcellular location">
    <subcellularLocation>
        <location evidence="1">Cell membrane</location>
        <topology evidence="1">Multi-pass membrane protein</topology>
    </subcellularLocation>
</comment>
<evidence type="ECO:0000256" key="1">
    <source>
        <dbReference type="ARBA" id="ARBA00004651"/>
    </source>
</evidence>
<dbReference type="PROSITE" id="PS50929">
    <property type="entry name" value="ABC_TM1F"/>
    <property type="match status" value="1"/>
</dbReference>
<feature type="transmembrane region" description="Helical" evidence="9">
    <location>
        <begin position="35"/>
        <end position="59"/>
    </location>
</feature>
<keyword evidence="6 12" id="KW-0067">ATP-binding</keyword>
<dbReference type="Gene3D" id="3.40.50.300">
    <property type="entry name" value="P-loop containing nucleotide triphosphate hydrolases"/>
    <property type="match status" value="1"/>
</dbReference>
<evidence type="ECO:0000256" key="4">
    <source>
        <dbReference type="ARBA" id="ARBA00022692"/>
    </source>
</evidence>
<evidence type="ECO:0000313" key="12">
    <source>
        <dbReference type="EMBL" id="MBC8584105.1"/>
    </source>
</evidence>
<dbReference type="EMBL" id="JACRTD010000001">
    <property type="protein sequence ID" value="MBC8584105.1"/>
    <property type="molecule type" value="Genomic_DNA"/>
</dbReference>
<dbReference type="Pfam" id="PF00664">
    <property type="entry name" value="ABC_membrane"/>
    <property type="match status" value="1"/>
</dbReference>
<evidence type="ECO:0000259" key="11">
    <source>
        <dbReference type="PROSITE" id="PS50929"/>
    </source>
</evidence>
<reference evidence="12" key="1">
    <citation type="submission" date="2020-08" db="EMBL/GenBank/DDBJ databases">
        <title>Genome public.</title>
        <authorList>
            <person name="Liu C."/>
            <person name="Sun Q."/>
        </authorList>
    </citation>
    <scope>NUCLEOTIDE SEQUENCE</scope>
    <source>
        <strain evidence="12">NSJ-64</strain>
    </source>
</reference>
<feature type="transmembrane region" description="Helical" evidence="9">
    <location>
        <begin position="279"/>
        <end position="306"/>
    </location>
</feature>
<evidence type="ECO:0000313" key="13">
    <source>
        <dbReference type="Proteomes" id="UP000623678"/>
    </source>
</evidence>
<dbReference type="InterPro" id="IPR036640">
    <property type="entry name" value="ABC1_TM_sf"/>
</dbReference>
<dbReference type="InterPro" id="IPR011527">
    <property type="entry name" value="ABC1_TM_dom"/>
</dbReference>
<dbReference type="InterPro" id="IPR027417">
    <property type="entry name" value="P-loop_NTPase"/>
</dbReference>
<dbReference type="InterPro" id="IPR039421">
    <property type="entry name" value="Type_1_exporter"/>
</dbReference>
<dbReference type="GO" id="GO:0015421">
    <property type="term" value="F:ABC-type oligopeptide transporter activity"/>
    <property type="evidence" value="ECO:0007669"/>
    <property type="project" value="TreeGrafter"/>
</dbReference>
<dbReference type="AlphaFoldDB" id="A0A926EKM0"/>
<evidence type="ECO:0000256" key="9">
    <source>
        <dbReference type="SAM" id="Phobius"/>
    </source>
</evidence>
<keyword evidence="8 9" id="KW-0472">Membrane</keyword>
<feature type="transmembrane region" description="Helical" evidence="9">
    <location>
        <begin position="161"/>
        <end position="179"/>
    </location>
</feature>
<name>A0A926EKM0_9FIRM</name>
<dbReference type="InterPro" id="IPR003593">
    <property type="entry name" value="AAA+_ATPase"/>
</dbReference>
<evidence type="ECO:0000259" key="10">
    <source>
        <dbReference type="PROSITE" id="PS50893"/>
    </source>
</evidence>
<evidence type="ECO:0000256" key="2">
    <source>
        <dbReference type="ARBA" id="ARBA00022448"/>
    </source>
</evidence>
<proteinExistence type="predicted"/>
<evidence type="ECO:0000256" key="3">
    <source>
        <dbReference type="ARBA" id="ARBA00022475"/>
    </source>
</evidence>
<dbReference type="PROSITE" id="PS00211">
    <property type="entry name" value="ABC_TRANSPORTER_1"/>
    <property type="match status" value="1"/>
</dbReference>
<dbReference type="CDD" id="cd03254">
    <property type="entry name" value="ABCC_Glucan_exporter_like"/>
    <property type="match status" value="1"/>
</dbReference>
<dbReference type="SMART" id="SM00382">
    <property type="entry name" value="AAA"/>
    <property type="match status" value="1"/>
</dbReference>
<dbReference type="Gene3D" id="1.20.1560.10">
    <property type="entry name" value="ABC transporter type 1, transmembrane domain"/>
    <property type="match status" value="1"/>
</dbReference>
<accession>A0A926EKM0</accession>
<gene>
    <name evidence="12" type="ORF">H8705_00715</name>
</gene>
<keyword evidence="7 9" id="KW-1133">Transmembrane helix</keyword>
<evidence type="ECO:0000256" key="7">
    <source>
        <dbReference type="ARBA" id="ARBA00022989"/>
    </source>
</evidence>
<dbReference type="CDD" id="cd18547">
    <property type="entry name" value="ABC_6TM_Tm288_like"/>
    <property type="match status" value="1"/>
</dbReference>
<dbReference type="SUPFAM" id="SSF52540">
    <property type="entry name" value="P-loop containing nucleoside triphosphate hydrolases"/>
    <property type="match status" value="1"/>
</dbReference>
<dbReference type="FunFam" id="1.20.1560.10:FF:000011">
    <property type="entry name" value="Multidrug ABC transporter ATP-binding protein"/>
    <property type="match status" value="1"/>
</dbReference>
<dbReference type="Proteomes" id="UP000623678">
    <property type="component" value="Unassembled WGS sequence"/>
</dbReference>